<reference evidence="2" key="1">
    <citation type="submission" date="2016-04" db="EMBL/GenBank/DDBJ databases">
        <authorList>
            <person name="Evans L.H."/>
            <person name="Alamgir A."/>
            <person name="Owens N."/>
            <person name="Weber N.D."/>
            <person name="Virtaneva K."/>
            <person name="Barbian K."/>
            <person name="Babar A."/>
            <person name="Rosenke K."/>
        </authorList>
    </citation>
    <scope>NUCLEOTIDE SEQUENCE</scope>
    <source>
        <strain evidence="2">86-1</strain>
    </source>
</reference>
<sequence>MKTIILTSVLTAFLSVTSLYAGEPKTRVYSNEEISATGVVKELISYDTKLGCPIDKAIYHYTPDGLLQKKTLYKWDSNAGWIGSQKYDYECNGDGKIINLIYTEWNDKLNTWSCHSEQLVHIYDTEGELLATKQIHINNDSTYLMSQK</sequence>
<dbReference type="RefSeq" id="WP_296942402.1">
    <property type="nucleotide sequence ID" value="NZ_LT599032.1"/>
</dbReference>
<dbReference type="Pfam" id="PF12930">
    <property type="entry name" value="DUF3836"/>
    <property type="match status" value="1"/>
</dbReference>
<dbReference type="InterPro" id="IPR024339">
    <property type="entry name" value="DUF3836"/>
</dbReference>
<name>A0A212JV71_9BACT</name>
<accession>A0A212JV71</accession>
<proteinExistence type="predicted"/>
<dbReference type="Gene3D" id="2.40.128.720">
    <property type="match status" value="1"/>
</dbReference>
<evidence type="ECO:0000256" key="1">
    <source>
        <dbReference type="SAM" id="SignalP"/>
    </source>
</evidence>
<feature type="chain" id="PRO_5012374651" evidence="1">
    <location>
        <begin position="22"/>
        <end position="148"/>
    </location>
</feature>
<evidence type="ECO:0000313" key="2">
    <source>
        <dbReference type="EMBL" id="SBW03175.1"/>
    </source>
</evidence>
<protein>
    <submittedName>
        <fullName evidence="2">Uncharacterized protein</fullName>
    </submittedName>
</protein>
<organism evidence="2">
    <name type="scientific">uncultured Dysgonomonas sp</name>
    <dbReference type="NCBI Taxonomy" id="206096"/>
    <lineage>
        <taxon>Bacteria</taxon>
        <taxon>Pseudomonadati</taxon>
        <taxon>Bacteroidota</taxon>
        <taxon>Bacteroidia</taxon>
        <taxon>Bacteroidales</taxon>
        <taxon>Dysgonomonadaceae</taxon>
        <taxon>Dysgonomonas</taxon>
        <taxon>environmental samples</taxon>
    </lineage>
</organism>
<dbReference type="AlphaFoldDB" id="A0A212JV71"/>
<feature type="signal peptide" evidence="1">
    <location>
        <begin position="1"/>
        <end position="21"/>
    </location>
</feature>
<gene>
    <name evidence="2" type="ORF">KL86DYS1_30506</name>
</gene>
<keyword evidence="1" id="KW-0732">Signal</keyword>
<dbReference type="EMBL" id="FLUM01000003">
    <property type="protein sequence ID" value="SBW03175.1"/>
    <property type="molecule type" value="Genomic_DNA"/>
</dbReference>